<accession>A0A806KB61</accession>
<proteinExistence type="predicted"/>
<dbReference type="AlphaFoldDB" id="A0A806KB61"/>
<reference evidence="1" key="1">
    <citation type="submission" date="2012-03" db="EMBL/GenBank/DDBJ databases">
        <title>Functional metagenomics reveals considerable lignocellulase gene clusters in the gut microbiome of a wood-feeding higher termite.</title>
        <authorList>
            <person name="Liu N."/>
        </authorList>
    </citation>
    <scope>NUCLEOTIDE SEQUENCE</scope>
</reference>
<protein>
    <recommendedName>
        <fullName evidence="2">Outer membrane protein beta-barrel domain-containing protein</fullName>
    </recommendedName>
</protein>
<sequence length="166" mass="17682">MNRKFKMAPPVLRLAFFAALLLAAGRVFGLDGFFIGIGAEASGYTREGAAYGGGLSFGIDLNGYNAAGVKAMYCSDFDTVTALEAAAFFRWYPLAPRGLFAQFEAGAGFIFEEGKTAPAFLGALALGWRFELPRNVYIEMSARGGHPFAWGAGLAAGIAFLSKRLK</sequence>
<name>A0A806KB61_9BACT</name>
<organism evidence="1">
    <name type="scientific">uncultured bacterium contig00053</name>
    <dbReference type="NCBI Taxonomy" id="1181537"/>
    <lineage>
        <taxon>Bacteria</taxon>
        <taxon>environmental samples</taxon>
    </lineage>
</organism>
<evidence type="ECO:0000313" key="1">
    <source>
        <dbReference type="EMBL" id="AGS51804.1"/>
    </source>
</evidence>
<dbReference type="EMBL" id="JQ844171">
    <property type="protein sequence ID" value="AGS51804.1"/>
    <property type="molecule type" value="Genomic_DNA"/>
</dbReference>
<evidence type="ECO:0008006" key="2">
    <source>
        <dbReference type="Google" id="ProtNLM"/>
    </source>
</evidence>